<dbReference type="SUPFAM" id="SSF52047">
    <property type="entry name" value="RNI-like"/>
    <property type="match status" value="1"/>
</dbReference>
<dbReference type="CDD" id="cd21743">
    <property type="entry name" value="CTD_KDM2A_2B-like"/>
    <property type="match status" value="1"/>
</dbReference>
<comment type="subcellular location">
    <subcellularLocation>
        <location evidence="2">Nucleus</location>
    </subcellularLocation>
</comment>
<evidence type="ECO:0000256" key="5">
    <source>
        <dbReference type="ARBA" id="ARBA00022723"/>
    </source>
</evidence>
<evidence type="ECO:0000256" key="13">
    <source>
        <dbReference type="ARBA" id="ARBA00023163"/>
    </source>
</evidence>
<accession>A0A131ZUX5</accession>
<evidence type="ECO:0000256" key="10">
    <source>
        <dbReference type="ARBA" id="ARBA00023002"/>
    </source>
</evidence>
<evidence type="ECO:0000256" key="7">
    <source>
        <dbReference type="ARBA" id="ARBA00022833"/>
    </source>
</evidence>
<dbReference type="VEuPathDB" id="VectorBase:SSCA001783"/>
<proteinExistence type="inferred from homology"/>
<evidence type="ECO:0000256" key="15">
    <source>
        <dbReference type="ARBA" id="ARBA00047915"/>
    </source>
</evidence>
<dbReference type="InterPro" id="IPR032675">
    <property type="entry name" value="LRR_dom_sf"/>
</dbReference>
<comment type="caution">
    <text evidence="18">The sequence shown here is derived from an EMBL/GenBank/DDBJ whole genome shotgun (WGS) entry which is preliminary data.</text>
</comment>
<evidence type="ECO:0000256" key="6">
    <source>
        <dbReference type="ARBA" id="ARBA00022771"/>
    </source>
</evidence>
<protein>
    <recommendedName>
        <fullName evidence="4">[histone H3]-dimethyl-L-lysine(36) demethylase</fullName>
        <ecNumber evidence="4">1.14.11.27</ecNumber>
    </recommendedName>
</protein>
<dbReference type="PANTHER" id="PTHR23123">
    <property type="entry name" value="PHD/F-BOX CONTAINING PROTEIN"/>
    <property type="match status" value="1"/>
</dbReference>
<dbReference type="FunFam" id="2.60.120.650:FF:000005">
    <property type="entry name" value="lysine-specific demethylase 2A isoform X1"/>
    <property type="match status" value="1"/>
</dbReference>
<comment type="cofactor">
    <cofactor evidence="1">
        <name>Fe(2+)</name>
        <dbReference type="ChEBI" id="CHEBI:29033"/>
    </cofactor>
</comment>
<organism evidence="18 19">
    <name type="scientific">Sarcoptes scabiei</name>
    <name type="common">Itch mite</name>
    <name type="synonym">Acarus scabiei</name>
    <dbReference type="NCBI Taxonomy" id="52283"/>
    <lineage>
        <taxon>Eukaryota</taxon>
        <taxon>Metazoa</taxon>
        <taxon>Ecdysozoa</taxon>
        <taxon>Arthropoda</taxon>
        <taxon>Chelicerata</taxon>
        <taxon>Arachnida</taxon>
        <taxon>Acari</taxon>
        <taxon>Acariformes</taxon>
        <taxon>Sarcoptiformes</taxon>
        <taxon>Astigmata</taxon>
        <taxon>Psoroptidia</taxon>
        <taxon>Sarcoptoidea</taxon>
        <taxon>Sarcoptidae</taxon>
        <taxon>Sarcoptinae</taxon>
        <taxon>Sarcoptes</taxon>
    </lineage>
</organism>
<dbReference type="Gene3D" id="2.60.120.650">
    <property type="entry name" value="Cupin"/>
    <property type="match status" value="1"/>
</dbReference>
<evidence type="ECO:0000259" key="17">
    <source>
        <dbReference type="PROSITE" id="PS51184"/>
    </source>
</evidence>
<dbReference type="SMART" id="SM00558">
    <property type="entry name" value="JmjC"/>
    <property type="match status" value="1"/>
</dbReference>
<dbReference type="EC" id="1.14.11.27" evidence="4"/>
<keyword evidence="5" id="KW-0479">Metal-binding</keyword>
<keyword evidence="8" id="KW-0156">Chromatin regulator</keyword>
<comment type="catalytic activity">
    <reaction evidence="15">
        <text>N(6),N(6)-dimethyl-L-lysyl(36)-[histone H3] + 2 2-oxoglutarate + 2 O2 = L-lysyl(36)-[histone H3] + 2 formaldehyde + 2 succinate + 2 CO2</text>
        <dbReference type="Rhea" id="RHEA:42032"/>
        <dbReference type="Rhea" id="RHEA-COMP:9785"/>
        <dbReference type="Rhea" id="RHEA-COMP:9787"/>
        <dbReference type="ChEBI" id="CHEBI:15379"/>
        <dbReference type="ChEBI" id="CHEBI:16526"/>
        <dbReference type="ChEBI" id="CHEBI:16810"/>
        <dbReference type="ChEBI" id="CHEBI:16842"/>
        <dbReference type="ChEBI" id="CHEBI:29969"/>
        <dbReference type="ChEBI" id="CHEBI:30031"/>
        <dbReference type="ChEBI" id="CHEBI:61976"/>
        <dbReference type="EC" id="1.14.11.27"/>
    </reaction>
</comment>
<dbReference type="Proteomes" id="UP000616769">
    <property type="component" value="Unassembled WGS sequence"/>
</dbReference>
<dbReference type="Pfam" id="PF02373">
    <property type="entry name" value="JmjC"/>
    <property type="match status" value="1"/>
</dbReference>
<dbReference type="GO" id="GO:0140680">
    <property type="term" value="F:histone H3K36me/H3K36me2 demethylase activity"/>
    <property type="evidence" value="ECO:0007669"/>
    <property type="project" value="UniProtKB-EC"/>
</dbReference>
<evidence type="ECO:0000256" key="2">
    <source>
        <dbReference type="ARBA" id="ARBA00004123"/>
    </source>
</evidence>
<evidence type="ECO:0000256" key="9">
    <source>
        <dbReference type="ARBA" id="ARBA00022964"/>
    </source>
</evidence>
<dbReference type="InterPro" id="IPR003347">
    <property type="entry name" value="JmjC_dom"/>
</dbReference>
<dbReference type="AlphaFoldDB" id="A0A131ZUX5"/>
<evidence type="ECO:0000256" key="8">
    <source>
        <dbReference type="ARBA" id="ARBA00022853"/>
    </source>
</evidence>
<keyword evidence="14" id="KW-0539">Nucleus</keyword>
<evidence type="ECO:0000313" key="19">
    <source>
        <dbReference type="Proteomes" id="UP000616769"/>
    </source>
</evidence>
<keyword evidence="13" id="KW-0804">Transcription</keyword>
<keyword evidence="10" id="KW-0560">Oxidoreductase</keyword>
<dbReference type="SUPFAM" id="SSF51197">
    <property type="entry name" value="Clavaminate synthase-like"/>
    <property type="match status" value="1"/>
</dbReference>
<dbReference type="InterPro" id="IPR050690">
    <property type="entry name" value="JHDM1_Histone_Demethylase"/>
</dbReference>
<evidence type="ECO:0000256" key="14">
    <source>
        <dbReference type="ARBA" id="ARBA00023242"/>
    </source>
</evidence>
<dbReference type="GO" id="GO:0008270">
    <property type="term" value="F:zinc ion binding"/>
    <property type="evidence" value="ECO:0007669"/>
    <property type="project" value="UniProtKB-KW"/>
</dbReference>
<dbReference type="GO" id="GO:0005634">
    <property type="term" value="C:nucleus"/>
    <property type="evidence" value="ECO:0007669"/>
    <property type="project" value="UniProtKB-SubCell"/>
</dbReference>
<dbReference type="Gene3D" id="1.20.58.1360">
    <property type="match status" value="1"/>
</dbReference>
<dbReference type="Gene3D" id="3.80.10.10">
    <property type="entry name" value="Ribonuclease Inhibitor"/>
    <property type="match status" value="1"/>
</dbReference>
<keyword evidence="6" id="KW-0863">Zinc-finger</keyword>
<feature type="compositionally biased region" description="Acidic residues" evidence="16">
    <location>
        <begin position="518"/>
        <end position="527"/>
    </location>
</feature>
<feature type="region of interest" description="Disordered" evidence="16">
    <location>
        <begin position="287"/>
        <end position="308"/>
    </location>
</feature>
<feature type="region of interest" description="Disordered" evidence="16">
    <location>
        <begin position="485"/>
        <end position="528"/>
    </location>
</feature>
<dbReference type="EMBL" id="JXLN01002203">
    <property type="protein sequence ID" value="KPM02554.1"/>
    <property type="molecule type" value="Genomic_DNA"/>
</dbReference>
<name>A0A131ZUX5_SARSC</name>
<evidence type="ECO:0000256" key="4">
    <source>
        <dbReference type="ARBA" id="ARBA00013246"/>
    </source>
</evidence>
<feature type="domain" description="JmjC" evidence="17">
    <location>
        <begin position="70"/>
        <end position="238"/>
    </location>
</feature>
<keyword evidence="11" id="KW-0408">Iron</keyword>
<evidence type="ECO:0000256" key="16">
    <source>
        <dbReference type="SAM" id="MobiDB-lite"/>
    </source>
</evidence>
<sequence length="734" mass="84229">MGLRLQSLGMRIPPQSFTVDDVKSCVGSRRILDVMNVDTQKDDTMTMKEWCNYYNSVERHQLLNVISLEFSHTKLEAHVDSPKIVKQMDWIDLVWPRHLKRMQKEGTNALHEMKYPKVQKYCLMSVKGCYTDFHIDFGGTSVWYHILKGGKIFWLIPPTETNIQLYEKWTLSGKQSDIFFGDTVEHCCRVKLISGNTFFIPTGWIHAVYTLEDSLVFGGNFLHSFGIEKQLRVAQVEDITKVPYKFRYPFFTEVLWYVLVRYVHCLMGKNHLSVNDDGESLLKSSAKNNDVHRKSVQPSDEEDKDSNQTIINEEEEETDESKENLALQPIQSFHSFTPSLKIHLTPFEISGLKSIVNWLTQLPPSKRFVPDLLLSAENLLNDVKTLIDDHQHDDHNLAITNRPVLFWLNKKILAKINSQAKKLQARNQNLNKNSVASNYPKPTFLGSIKRNNSSSSNQYQVKLGTTLSNDLIANSLKGLIEQTGLKSGLDSTPSESPFNKLPRSMSSEPTKNSHETSETPELENEMDHDDRAKFETKIENTQQNDLIKSEVNNGFKSDLVKTFSSNTVKLKKPIFVIRLALKKFSKINLADNLAEKKDVIQPILRFLSRNDLLKCMRVSKLWNVGIVKRQPRTLDLSWTKISRKQMCWLLPRLPQLKSLKMIGCSSLAVSALHSCDCPLLTHLDVSWTESFCEELMRCLLSKPNESRPGLLEFKTRLKFLTELRLAGTLLPFFC</sequence>
<reference evidence="18 19" key="1">
    <citation type="journal article" date="2015" name="Parasit. Vectors">
        <title>Draft genome of the scabies mite.</title>
        <authorList>
            <person name="Rider S.D.Jr."/>
            <person name="Morgan M.S."/>
            <person name="Arlian L.G."/>
        </authorList>
    </citation>
    <scope>NUCLEOTIDE SEQUENCE [LARGE SCALE GENOMIC DNA]</scope>
    <source>
        <strain evidence="18">Arlian Lab</strain>
    </source>
</reference>
<evidence type="ECO:0000256" key="11">
    <source>
        <dbReference type="ARBA" id="ARBA00023004"/>
    </source>
</evidence>
<dbReference type="OrthoDB" id="5876800at2759"/>
<dbReference type="PROSITE" id="PS51184">
    <property type="entry name" value="JMJC"/>
    <property type="match status" value="1"/>
</dbReference>
<evidence type="ECO:0000313" key="18">
    <source>
        <dbReference type="EMBL" id="KPM02554.1"/>
    </source>
</evidence>
<evidence type="ECO:0000256" key="3">
    <source>
        <dbReference type="ARBA" id="ARBA00008037"/>
    </source>
</evidence>
<comment type="similarity">
    <text evidence="3">Belongs to the JHDM1 histone demethylase family.</text>
</comment>
<gene>
    <name evidence="18" type="ORF">QR98_0009690</name>
</gene>
<evidence type="ECO:0000256" key="1">
    <source>
        <dbReference type="ARBA" id="ARBA00001954"/>
    </source>
</evidence>
<evidence type="ECO:0000256" key="12">
    <source>
        <dbReference type="ARBA" id="ARBA00023015"/>
    </source>
</evidence>
<keyword evidence="7" id="KW-0862">Zinc</keyword>
<keyword evidence="9" id="KW-0223">Dioxygenase</keyword>
<keyword evidence="12" id="KW-0805">Transcription regulation</keyword>